<evidence type="ECO:0000313" key="2">
    <source>
        <dbReference type="Proteomes" id="UP000008068"/>
    </source>
</evidence>
<organism evidence="2">
    <name type="scientific">Caenorhabditis brenneri</name>
    <name type="common">Nematode worm</name>
    <dbReference type="NCBI Taxonomy" id="135651"/>
    <lineage>
        <taxon>Eukaryota</taxon>
        <taxon>Metazoa</taxon>
        <taxon>Ecdysozoa</taxon>
        <taxon>Nematoda</taxon>
        <taxon>Chromadorea</taxon>
        <taxon>Rhabditida</taxon>
        <taxon>Rhabditina</taxon>
        <taxon>Rhabditomorpha</taxon>
        <taxon>Rhabditoidea</taxon>
        <taxon>Rhabditidae</taxon>
        <taxon>Peloderinae</taxon>
        <taxon>Caenorhabditis</taxon>
    </lineage>
</organism>
<proteinExistence type="predicted"/>
<gene>
    <name evidence="1" type="ORF">CAEBREN_17026</name>
</gene>
<dbReference type="HOGENOM" id="CLU_1236001_0_0_1"/>
<keyword evidence="2" id="KW-1185">Reference proteome</keyword>
<accession>G0PA13</accession>
<reference evidence="2" key="1">
    <citation type="submission" date="2011-07" db="EMBL/GenBank/DDBJ databases">
        <authorList>
            <consortium name="Caenorhabditis brenneri Sequencing and Analysis Consortium"/>
            <person name="Wilson R.K."/>
        </authorList>
    </citation>
    <scope>NUCLEOTIDE SEQUENCE [LARGE SCALE GENOMIC DNA]</scope>
    <source>
        <strain evidence="2">PB2801</strain>
    </source>
</reference>
<dbReference type="AlphaFoldDB" id="G0PA13"/>
<dbReference type="Proteomes" id="UP000008068">
    <property type="component" value="Unassembled WGS sequence"/>
</dbReference>
<dbReference type="InParanoid" id="G0PA13"/>
<dbReference type="EMBL" id="GL380163">
    <property type="protein sequence ID" value="EGT48817.1"/>
    <property type="molecule type" value="Genomic_DNA"/>
</dbReference>
<name>G0PA13_CAEBE</name>
<sequence length="224" mass="23771">MSGLPPPPPPNAIQPQPNATEALRAALAAAQQAAGGQAKAVLPQAIGAADPLVGVAAAPARMKLELHNEVCFEKIFHLIPSEQLHPPADNGSAFLQAATRPFMQVALRNEGMLGDHPPVAAWNQGGQQLGINISQLSALLQLQHAQNMEVTGLHLRANVAGLEEMKATVKLLVDGQAVALQHTTDCMEKYQANVLELIGKISAVALSSCKLHQLFQLLWLPQLL</sequence>
<protein>
    <submittedName>
        <fullName evidence="1">Uncharacterized protein</fullName>
    </submittedName>
</protein>
<evidence type="ECO:0000313" key="1">
    <source>
        <dbReference type="EMBL" id="EGT48817.1"/>
    </source>
</evidence>